<dbReference type="WBParaSite" id="PEQ_0000657401-mRNA-1">
    <property type="protein sequence ID" value="PEQ_0000657401-mRNA-1"/>
    <property type="gene ID" value="PEQ_0000657401"/>
</dbReference>
<accession>A0A914RJ79</accession>
<reference evidence="3" key="1">
    <citation type="submission" date="2022-11" db="UniProtKB">
        <authorList>
            <consortium name="WormBaseParasite"/>
        </authorList>
    </citation>
    <scope>IDENTIFICATION</scope>
</reference>
<sequence length="74" mass="8522">LHRKNKNGKARHPTKKISAKSQKGHKQTNAQMSVDGRVSCGTREVFIFPIWYMRMRPAAAILLSKPEVYYTESF</sequence>
<feature type="region of interest" description="Disordered" evidence="1">
    <location>
        <begin position="1"/>
        <end position="31"/>
    </location>
</feature>
<keyword evidence="2" id="KW-1185">Reference proteome</keyword>
<proteinExistence type="predicted"/>
<name>A0A914RJ79_PAREQ</name>
<evidence type="ECO:0000313" key="2">
    <source>
        <dbReference type="Proteomes" id="UP000887564"/>
    </source>
</evidence>
<feature type="compositionally biased region" description="Basic residues" evidence="1">
    <location>
        <begin position="1"/>
        <end position="26"/>
    </location>
</feature>
<evidence type="ECO:0000313" key="3">
    <source>
        <dbReference type="WBParaSite" id="PEQ_0000657401-mRNA-1"/>
    </source>
</evidence>
<dbReference type="AlphaFoldDB" id="A0A914RJ79"/>
<dbReference type="Proteomes" id="UP000887564">
    <property type="component" value="Unplaced"/>
</dbReference>
<evidence type="ECO:0000256" key="1">
    <source>
        <dbReference type="SAM" id="MobiDB-lite"/>
    </source>
</evidence>
<organism evidence="2 3">
    <name type="scientific">Parascaris equorum</name>
    <name type="common">Equine roundworm</name>
    <dbReference type="NCBI Taxonomy" id="6256"/>
    <lineage>
        <taxon>Eukaryota</taxon>
        <taxon>Metazoa</taxon>
        <taxon>Ecdysozoa</taxon>
        <taxon>Nematoda</taxon>
        <taxon>Chromadorea</taxon>
        <taxon>Rhabditida</taxon>
        <taxon>Spirurina</taxon>
        <taxon>Ascaridomorpha</taxon>
        <taxon>Ascaridoidea</taxon>
        <taxon>Ascarididae</taxon>
        <taxon>Parascaris</taxon>
    </lineage>
</organism>
<protein>
    <submittedName>
        <fullName evidence="3">Uncharacterized protein</fullName>
    </submittedName>
</protein>